<evidence type="ECO:0000313" key="3">
    <source>
        <dbReference type="EMBL" id="OOG27687.1"/>
    </source>
</evidence>
<dbReference type="RefSeq" id="WP_077277704.1">
    <property type="nucleotide sequence ID" value="NZ_MVBK01000018.1"/>
</dbReference>
<keyword evidence="1" id="KW-0472">Membrane</keyword>
<evidence type="ECO:0000256" key="1">
    <source>
        <dbReference type="SAM" id="Phobius"/>
    </source>
</evidence>
<protein>
    <recommendedName>
        <fullName evidence="2">DUF1468 domain-containing protein</fullName>
    </recommendedName>
</protein>
<feature type="transmembrane region" description="Helical" evidence="1">
    <location>
        <begin position="37"/>
        <end position="58"/>
    </location>
</feature>
<gene>
    <name evidence="3" type="ORF">B1C78_03300</name>
</gene>
<keyword evidence="1" id="KW-1133">Transmembrane helix</keyword>
<comment type="caution">
    <text evidence="3">The sequence shown here is derived from an EMBL/GenBank/DDBJ whole genome shotgun (WGS) entry which is preliminary data.</text>
</comment>
<feature type="transmembrane region" description="Helical" evidence="1">
    <location>
        <begin position="79"/>
        <end position="107"/>
    </location>
</feature>
<dbReference type="EMBL" id="MVBK01000018">
    <property type="protein sequence ID" value="OOG27687.1"/>
    <property type="molecule type" value="Genomic_DNA"/>
</dbReference>
<name>A0A1V3NRG1_9GAMM</name>
<dbReference type="STRING" id="108003.B1C78_03300"/>
<accession>A0A1V3NRG1</accession>
<reference evidence="3 4" key="1">
    <citation type="submission" date="2017-02" db="EMBL/GenBank/DDBJ databases">
        <title>Genomic diversity within the haloalkaliphilic genus Thioalkalivibrio.</title>
        <authorList>
            <person name="Ahn A.-C."/>
            <person name="Meier-Kolthoff J."/>
            <person name="Overmars L."/>
            <person name="Richter M."/>
            <person name="Woyke T."/>
            <person name="Sorokin D.Y."/>
            <person name="Muyzer G."/>
        </authorList>
    </citation>
    <scope>NUCLEOTIDE SEQUENCE [LARGE SCALE GENOMIC DNA]</scope>
    <source>
        <strain evidence="3 4">ALJD</strain>
    </source>
</reference>
<sequence length="159" mass="17874">MNAKNFNTDIIAGLGALGLALVFWFAREPWTPLSARWPNAILVFIFASAAFLLVRAFIRPERGPIFDEGSKLRMLIAAALLILWASLIEHLGFMVTSVLVFYGFWWYVTRAAKKVEGDTSPISLFAYLRAAVVTVLLVGSFHFIFTKYLYVPLPRGILM</sequence>
<proteinExistence type="predicted"/>
<dbReference type="OrthoDB" id="6164852at2"/>
<evidence type="ECO:0000313" key="4">
    <source>
        <dbReference type="Proteomes" id="UP000189462"/>
    </source>
</evidence>
<dbReference type="AlphaFoldDB" id="A0A1V3NRG1"/>
<feature type="transmembrane region" description="Helical" evidence="1">
    <location>
        <begin position="7"/>
        <end position="25"/>
    </location>
</feature>
<dbReference type="InterPro" id="IPR009936">
    <property type="entry name" value="DUF1468"/>
</dbReference>
<organism evidence="3 4">
    <name type="scientific">Thioalkalivibrio denitrificans</name>
    <dbReference type="NCBI Taxonomy" id="108003"/>
    <lineage>
        <taxon>Bacteria</taxon>
        <taxon>Pseudomonadati</taxon>
        <taxon>Pseudomonadota</taxon>
        <taxon>Gammaproteobacteria</taxon>
        <taxon>Chromatiales</taxon>
        <taxon>Ectothiorhodospiraceae</taxon>
        <taxon>Thioalkalivibrio</taxon>
    </lineage>
</organism>
<keyword evidence="1" id="KW-0812">Transmembrane</keyword>
<feature type="transmembrane region" description="Helical" evidence="1">
    <location>
        <begin position="127"/>
        <end position="150"/>
    </location>
</feature>
<dbReference type="Proteomes" id="UP000189462">
    <property type="component" value="Unassembled WGS sequence"/>
</dbReference>
<evidence type="ECO:0000259" key="2">
    <source>
        <dbReference type="Pfam" id="PF07331"/>
    </source>
</evidence>
<keyword evidence="4" id="KW-1185">Reference proteome</keyword>
<dbReference type="Pfam" id="PF07331">
    <property type="entry name" value="TctB"/>
    <property type="match status" value="1"/>
</dbReference>
<feature type="domain" description="DUF1468" evidence="2">
    <location>
        <begin position="11"/>
        <end position="154"/>
    </location>
</feature>